<dbReference type="Proteomes" id="UP000254220">
    <property type="component" value="Unassembled WGS sequence"/>
</dbReference>
<evidence type="ECO:0000313" key="1">
    <source>
        <dbReference type="EMBL" id="SUI03858.1"/>
    </source>
</evidence>
<name>A0A379XTL1_SALER</name>
<gene>
    <name evidence="1" type="ORF">NCTC12420_03678</name>
</gene>
<reference evidence="1 2" key="1">
    <citation type="submission" date="2018-06" db="EMBL/GenBank/DDBJ databases">
        <authorList>
            <consortium name="Pathogen Informatics"/>
            <person name="Doyle S."/>
        </authorList>
    </citation>
    <scope>NUCLEOTIDE SEQUENCE [LARGE SCALE GENOMIC DNA]</scope>
    <source>
        <strain evidence="1 2">NCTC12420</strain>
    </source>
</reference>
<dbReference type="EMBL" id="UGYB01000001">
    <property type="protein sequence ID" value="SUI03858.1"/>
    <property type="molecule type" value="Genomic_DNA"/>
</dbReference>
<dbReference type="AlphaFoldDB" id="A0A379XTL1"/>
<organism evidence="1 2">
    <name type="scientific">Salmonella enterica subsp. indica</name>
    <dbReference type="NCBI Taxonomy" id="59207"/>
    <lineage>
        <taxon>Bacteria</taxon>
        <taxon>Pseudomonadati</taxon>
        <taxon>Pseudomonadota</taxon>
        <taxon>Gammaproteobacteria</taxon>
        <taxon>Enterobacterales</taxon>
        <taxon>Enterobacteriaceae</taxon>
        <taxon>Salmonella</taxon>
    </lineage>
</organism>
<protein>
    <submittedName>
        <fullName evidence="1">Phage tail fiber protein</fullName>
    </submittedName>
</protein>
<proteinExistence type="predicted"/>
<accession>A0A379XTL1</accession>
<evidence type="ECO:0000313" key="2">
    <source>
        <dbReference type="Proteomes" id="UP000254220"/>
    </source>
</evidence>
<sequence length="61" mass="6594">MPFTTVFCIFINLGLGETINLAAGAVQKTGDEMNGKLTLPQTSSFGVNTNNTLGGKFHRYR</sequence>